<reference evidence="1" key="1">
    <citation type="submission" date="2020-07" db="EMBL/GenBank/DDBJ databases">
        <title>Multicomponent nature underlies the extraordinary mechanical properties of spider dragline silk.</title>
        <authorList>
            <person name="Kono N."/>
            <person name="Nakamura H."/>
            <person name="Mori M."/>
            <person name="Yoshida Y."/>
            <person name="Ohtoshi R."/>
            <person name="Malay A.D."/>
            <person name="Moran D.A.P."/>
            <person name="Tomita M."/>
            <person name="Numata K."/>
            <person name="Arakawa K."/>
        </authorList>
    </citation>
    <scope>NUCLEOTIDE SEQUENCE</scope>
</reference>
<organism evidence="1 2">
    <name type="scientific">Trichonephila clavata</name>
    <name type="common">Joro spider</name>
    <name type="synonym">Nephila clavata</name>
    <dbReference type="NCBI Taxonomy" id="2740835"/>
    <lineage>
        <taxon>Eukaryota</taxon>
        <taxon>Metazoa</taxon>
        <taxon>Ecdysozoa</taxon>
        <taxon>Arthropoda</taxon>
        <taxon>Chelicerata</taxon>
        <taxon>Arachnida</taxon>
        <taxon>Araneae</taxon>
        <taxon>Araneomorphae</taxon>
        <taxon>Entelegynae</taxon>
        <taxon>Araneoidea</taxon>
        <taxon>Nephilidae</taxon>
        <taxon>Trichonephila</taxon>
    </lineage>
</organism>
<dbReference type="AlphaFoldDB" id="A0A8X6KMX0"/>
<protein>
    <submittedName>
        <fullName evidence="1">Uncharacterized protein</fullName>
    </submittedName>
</protein>
<keyword evidence="2" id="KW-1185">Reference proteome</keyword>
<comment type="caution">
    <text evidence="1">The sequence shown here is derived from an EMBL/GenBank/DDBJ whole genome shotgun (WGS) entry which is preliminary data.</text>
</comment>
<name>A0A8X6KMX0_TRICU</name>
<dbReference type="EMBL" id="BMAO01002454">
    <property type="protein sequence ID" value="GFQ80855.1"/>
    <property type="molecule type" value="Genomic_DNA"/>
</dbReference>
<accession>A0A8X6KMX0</accession>
<evidence type="ECO:0000313" key="1">
    <source>
        <dbReference type="EMBL" id="GFQ80855.1"/>
    </source>
</evidence>
<evidence type="ECO:0000313" key="2">
    <source>
        <dbReference type="Proteomes" id="UP000887116"/>
    </source>
</evidence>
<sequence>MAQAELFPSVCCLLTLTKIRDSEDEMKYITKMRNIIINQVGSRAEYRYLKHKPFKHVFLSLRERTDRLEMCLRHALLKVMRTFVSMESYRPFFHYPIMGINNDGFPEPNSNQEPEYVRVLINNSVPNFI</sequence>
<proteinExistence type="predicted"/>
<dbReference type="Proteomes" id="UP000887116">
    <property type="component" value="Unassembled WGS sequence"/>
</dbReference>
<gene>
    <name evidence="1" type="ORF">TNCT_679541</name>
</gene>